<keyword evidence="3" id="KW-1185">Reference proteome</keyword>
<dbReference type="InterPro" id="IPR015422">
    <property type="entry name" value="PyrdxlP-dep_Trfase_small"/>
</dbReference>
<dbReference type="InterPro" id="IPR015421">
    <property type="entry name" value="PyrdxlP-dep_Trfase_major"/>
</dbReference>
<reference evidence="2 3" key="1">
    <citation type="submission" date="2019-06" db="EMBL/GenBank/DDBJ databases">
        <title>Sequencing the genomes of 1000 actinobacteria strains.</title>
        <authorList>
            <person name="Klenk H.-P."/>
        </authorList>
    </citation>
    <scope>NUCLEOTIDE SEQUENCE [LARGE SCALE GENOMIC DNA]</scope>
    <source>
        <strain evidence="2 3">DSM 26477</strain>
    </source>
</reference>
<comment type="caution">
    <text evidence="2">The sequence shown here is derived from an EMBL/GenBank/DDBJ whole genome shotgun (WGS) entry which is preliminary data.</text>
</comment>
<keyword evidence="2" id="KW-0456">Lyase</keyword>
<evidence type="ECO:0000313" key="2">
    <source>
        <dbReference type="EMBL" id="TQL47292.1"/>
    </source>
</evidence>
<dbReference type="InterPro" id="IPR000192">
    <property type="entry name" value="Aminotrans_V_dom"/>
</dbReference>
<evidence type="ECO:0000313" key="3">
    <source>
        <dbReference type="Proteomes" id="UP000317998"/>
    </source>
</evidence>
<dbReference type="SUPFAM" id="SSF53383">
    <property type="entry name" value="PLP-dependent transferases"/>
    <property type="match status" value="1"/>
</dbReference>
<dbReference type="RefSeq" id="WP_141879560.1">
    <property type="nucleotide sequence ID" value="NZ_VFOM01000001.1"/>
</dbReference>
<dbReference type="AlphaFoldDB" id="A0A542YGT2"/>
<sequence length="378" mass="40270">MSEARAGTVEEFAAQFDEEPGYLDFARLGPLGLAVVEEERMHAEFLRRARFGSLDQLLGQDVRVREAASVLTGFAPEQIVFQPDTSTGLMHAMFGLTGQVALSPAEFPSLRYAVVRAQQALGLLSPVWLEAEHNRVTPGTLREQLTPEVTAVAVSLVDYRTGYLADLDGIRQVIGDRLLIVDAVQGFGVVDAPWELADVVASGGQKWVRAGMGTGILALSDRAAERLVPMLSGWMAGPDVQEGEDVADAVAGAGAFRITHPNPIAQARMGAAMEAISLAGIDRVQAAISANVDRVLALVDEFGIPVTSPRSEAERAGIIVLTPAPDQFTVLSAALYNHGITVSQRDGSIRISVHVSTSEETFELLRSALLGFASATRA</sequence>
<name>A0A542YGT2_9MICO</name>
<dbReference type="EMBL" id="VFOM01000001">
    <property type="protein sequence ID" value="TQL47292.1"/>
    <property type="molecule type" value="Genomic_DNA"/>
</dbReference>
<dbReference type="OrthoDB" id="4743071at2"/>
<dbReference type="Pfam" id="PF00266">
    <property type="entry name" value="Aminotran_5"/>
    <property type="match status" value="1"/>
</dbReference>
<dbReference type="Gene3D" id="3.40.640.10">
    <property type="entry name" value="Type I PLP-dependent aspartate aminotransferase-like (Major domain)"/>
    <property type="match status" value="1"/>
</dbReference>
<dbReference type="InterPro" id="IPR015424">
    <property type="entry name" value="PyrdxlP-dep_Trfase"/>
</dbReference>
<dbReference type="PANTHER" id="PTHR43586">
    <property type="entry name" value="CYSTEINE DESULFURASE"/>
    <property type="match status" value="1"/>
</dbReference>
<proteinExistence type="predicted"/>
<gene>
    <name evidence="2" type="ORF">FB562_0348</name>
</gene>
<dbReference type="Proteomes" id="UP000317998">
    <property type="component" value="Unassembled WGS sequence"/>
</dbReference>
<dbReference type="PANTHER" id="PTHR43586:SF15">
    <property type="entry name" value="BLR3095 PROTEIN"/>
    <property type="match status" value="1"/>
</dbReference>
<organism evidence="2 3">
    <name type="scientific">Homoserinimonas aerilata</name>
    <dbReference type="NCBI Taxonomy" id="1162970"/>
    <lineage>
        <taxon>Bacteria</taxon>
        <taxon>Bacillati</taxon>
        <taxon>Actinomycetota</taxon>
        <taxon>Actinomycetes</taxon>
        <taxon>Micrococcales</taxon>
        <taxon>Microbacteriaceae</taxon>
        <taxon>Homoserinimonas</taxon>
    </lineage>
</organism>
<dbReference type="Gene3D" id="3.90.1150.10">
    <property type="entry name" value="Aspartate Aminotransferase, domain 1"/>
    <property type="match status" value="1"/>
</dbReference>
<protein>
    <submittedName>
        <fullName evidence="2">Selenocysteine lyase/cysteine desulfurase</fullName>
    </submittedName>
</protein>
<evidence type="ECO:0000259" key="1">
    <source>
        <dbReference type="Pfam" id="PF00266"/>
    </source>
</evidence>
<accession>A0A542YGT2</accession>
<dbReference type="GO" id="GO:0016829">
    <property type="term" value="F:lyase activity"/>
    <property type="evidence" value="ECO:0007669"/>
    <property type="project" value="UniProtKB-KW"/>
</dbReference>
<feature type="domain" description="Aminotransferase class V" evidence="1">
    <location>
        <begin position="86"/>
        <end position="347"/>
    </location>
</feature>